<dbReference type="Pfam" id="PF14331">
    <property type="entry name" value="IcmF-related_N"/>
    <property type="match status" value="1"/>
</dbReference>
<dbReference type="EMBL" id="AEIU01000112">
    <property type="protein sequence ID" value="EFP94855.1"/>
    <property type="molecule type" value="Genomic_DNA"/>
</dbReference>
<keyword evidence="1" id="KW-0472">Membrane</keyword>
<evidence type="ECO:0000259" key="4">
    <source>
        <dbReference type="Pfam" id="PF14331"/>
    </source>
</evidence>
<evidence type="ECO:0000259" key="3">
    <source>
        <dbReference type="Pfam" id="PF06761"/>
    </source>
</evidence>
<organism evidence="6 7">
    <name type="scientific">Vibrio caribbeanicus ATCC BAA-2122</name>
    <dbReference type="NCBI Taxonomy" id="796620"/>
    <lineage>
        <taxon>Bacteria</taxon>
        <taxon>Pseudomonadati</taxon>
        <taxon>Pseudomonadota</taxon>
        <taxon>Gammaproteobacteria</taxon>
        <taxon>Vibrionales</taxon>
        <taxon>Vibrionaceae</taxon>
        <taxon>Vibrio</taxon>
    </lineage>
</organism>
<dbReference type="InterPro" id="IPR009612">
    <property type="entry name" value="IcmF-rel"/>
</dbReference>
<feature type="transmembrane region" description="Helical" evidence="1">
    <location>
        <begin position="39"/>
        <end position="61"/>
    </location>
</feature>
<feature type="transmembrane region" description="Helical" evidence="1">
    <location>
        <begin position="12"/>
        <end position="33"/>
    </location>
</feature>
<dbReference type="Pfam" id="PF06761">
    <property type="entry name" value="IcmF-related"/>
    <property type="match status" value="1"/>
</dbReference>
<evidence type="ECO:0000259" key="5">
    <source>
        <dbReference type="Pfam" id="PF21070"/>
    </source>
</evidence>
<gene>
    <name evidence="6" type="ORF">VIBC2010_16944</name>
</gene>
<keyword evidence="7" id="KW-1185">Reference proteome</keyword>
<dbReference type="InterPro" id="IPR010623">
    <property type="entry name" value="IcmF_C"/>
</dbReference>
<dbReference type="InterPro" id="IPR048677">
    <property type="entry name" value="TssM1_hel"/>
</dbReference>
<dbReference type="Pfam" id="PF06744">
    <property type="entry name" value="IcmF_C"/>
    <property type="match status" value="1"/>
</dbReference>
<dbReference type="Proteomes" id="UP000002943">
    <property type="component" value="Unassembled WGS sequence"/>
</dbReference>
<comment type="caution">
    <text evidence="6">The sequence shown here is derived from an EMBL/GenBank/DDBJ whole genome shotgun (WGS) entry which is preliminary data.</text>
</comment>
<evidence type="ECO:0000259" key="2">
    <source>
        <dbReference type="Pfam" id="PF06744"/>
    </source>
</evidence>
<feature type="domain" description="Type VI secretion system component TssM1 helical" evidence="5">
    <location>
        <begin position="898"/>
        <end position="995"/>
    </location>
</feature>
<feature type="domain" description="Type VI secretion system component TssM1 N-terminal" evidence="4">
    <location>
        <begin position="155"/>
        <end position="408"/>
    </location>
</feature>
<evidence type="ECO:0000256" key="1">
    <source>
        <dbReference type="SAM" id="Phobius"/>
    </source>
</evidence>
<dbReference type="OrthoDB" id="9758229at2"/>
<dbReference type="RefSeq" id="WP_009603313.1">
    <property type="nucleotide sequence ID" value="NZ_AEIU01000112.1"/>
</dbReference>
<dbReference type="eggNOG" id="COG3523">
    <property type="taxonomic scope" value="Bacteria"/>
</dbReference>
<dbReference type="AlphaFoldDB" id="E3BQ50"/>
<dbReference type="PANTHER" id="PTHR36153:SF1">
    <property type="entry name" value="TYPE VI SECRETION SYSTEM COMPONENT TSSM1"/>
    <property type="match status" value="1"/>
</dbReference>
<accession>E3BQ50</accession>
<proteinExistence type="predicted"/>
<protein>
    <recommendedName>
        <fullName evidence="8">IcmF-related protein</fullName>
    </recommendedName>
</protein>
<dbReference type="InterPro" id="IPR053156">
    <property type="entry name" value="T6SS_TssM-like"/>
</dbReference>
<dbReference type="PANTHER" id="PTHR36153">
    <property type="entry name" value="INNER MEMBRANE PROTEIN-RELATED"/>
    <property type="match status" value="1"/>
</dbReference>
<name>E3BQ50_9VIBR</name>
<dbReference type="InterPro" id="IPR025743">
    <property type="entry name" value="TssM1_N"/>
</dbReference>
<evidence type="ECO:0008006" key="8">
    <source>
        <dbReference type="Google" id="ProtNLM"/>
    </source>
</evidence>
<feature type="domain" description="IcmF-related" evidence="3">
    <location>
        <begin position="486"/>
        <end position="753"/>
    </location>
</feature>
<sequence>MFKNKILRNPIVVSTFIAILLAATFSGIYLLWLSDHDRLYLWLGLGIIAAFYAIFQFTLWFKKRNNLKAHRLETEEETLSMVLRPLLTKAGKKPIYLLIGNKKSGRSQFLYSSNAIKPMDKTRTSRNDFFEWYESNDAVYIKPDQRLVFQEVSSSDGSLWHRFIDEIIRFNPRKPFAGCLFFTDLEFLIVSEPDQKDYTLTALIERLTSISSKTASAIPIYIMISKIDKLDGFKQYVNFSTLKTRIEYLSIPLRDAKGALIDYFRDGYNNLVRVLESNALDSSSAANDVDEKQAILAFPKQFELCQSEIGDILIRLSEANNGAYSLDIRDIFFSSSIQGGRKYNLLAKSCSNYFNLPIIASEHTHLTETPYFARFLIDSQILPEREFAGENKAYLRIIQRRSYLAMAASIFILVGGGYYFSTTLNANLQVIGKLLNIGNTDQNSSQMELKQLLESANKSVEPSYSAWLTGSQALDEEVLPLNISRLDESTKIAYKALLQQVSQQIMPIIEQAYRLEVVQNQDNLNQVLPLLKAYLMLNQPSKRDIKFLRHHTVGVLTRVSDEDTVSSVMRYLDAYFRTQFDPVDINMNVVRATRRSLLSNSNTDLVYTGILNQADAIDLGTLDLQRVVGFEFGNIFSSPSDKERLLINKAYTSTGFSTFYRPRVDLLSKQVISDNWVLGLSNNVIPSKDEQEKFKDQVRKRYTDDYISYWRNALGELKVQRYDNVGDLTNAIDLISGPSSPMTTILKQVYLNTHFTPETDQNALISQVNPKLLEAADLVSEAKEAVEEAVKPDYVLMKRVEQAFHLLNQLQRSETEDSPTPWDETIAALNRVRTYMKDIADAPNPQMAALATAQHRMSSSEADPLIKLKQIAQKSPEPVRSWLLGVVGQSWSVMIAESAQGIQSQWYSQIYLKFKSIGEGRYPFDLTSDEEISIEDFELLFASGGLLDKFIQKNFAPFYDTELWTPKEVDGVTMPLSPEMLVQLRNYNIIRDTLINKSTNQVNIPFSTKVMDLDSSAIRASIKIADSDINYYHGPSRIREMVWPPQNGDFNINITIQDVTDEGKQHVLNKSGQWAIYRLLGDSTLTNTHNGSFISDIKVSGRDLSLRITPLTQKNPFTLGELYNFSLPEKIE</sequence>
<feature type="domain" description="Type VI secretion system IcmF C-terminal" evidence="2">
    <location>
        <begin position="1006"/>
        <end position="1109"/>
    </location>
</feature>
<dbReference type="InterPro" id="IPR017731">
    <property type="entry name" value="TssM1-like"/>
</dbReference>
<dbReference type="Pfam" id="PF21070">
    <property type="entry name" value="IcmF_helical"/>
    <property type="match status" value="1"/>
</dbReference>
<evidence type="ECO:0000313" key="7">
    <source>
        <dbReference type="Proteomes" id="UP000002943"/>
    </source>
</evidence>
<keyword evidence="1" id="KW-1133">Transmembrane helix</keyword>
<feature type="transmembrane region" description="Helical" evidence="1">
    <location>
        <begin position="402"/>
        <end position="420"/>
    </location>
</feature>
<evidence type="ECO:0000313" key="6">
    <source>
        <dbReference type="EMBL" id="EFP94855.1"/>
    </source>
</evidence>
<reference evidence="6 7" key="1">
    <citation type="journal article" date="2012" name="Int. J. Syst. Evol. Microbiol.">
        <title>Vibrio caribbeanicus sp. nov., isolated from the marine sponge Scleritoderma cyanea.</title>
        <authorList>
            <person name="Hoffmann M."/>
            <person name="Monday S.R."/>
            <person name="Allard M.W."/>
            <person name="Strain E.A."/>
            <person name="Whittaker P."/>
            <person name="Naum M."/>
            <person name="McCarthy P.J."/>
            <person name="Lopez J.V."/>
            <person name="Fischer M."/>
            <person name="Brown E.W."/>
        </authorList>
    </citation>
    <scope>NUCLEOTIDE SEQUENCE [LARGE SCALE GENOMIC DNA]</scope>
    <source>
        <strain evidence="6 7">ATCC BAA-2122</strain>
    </source>
</reference>
<dbReference type="STRING" id="796620.VIBC2010_16944"/>
<keyword evidence="1" id="KW-0812">Transmembrane</keyword>
<dbReference type="NCBIfam" id="TIGR03348">
    <property type="entry name" value="VI_IcmF"/>
    <property type="match status" value="1"/>
</dbReference>